<comment type="caution">
    <text evidence="1">The sequence shown here is derived from an EMBL/GenBank/DDBJ whole genome shotgun (WGS) entry which is preliminary data.</text>
</comment>
<accession>A0A8K0DG59</accession>
<dbReference type="Proteomes" id="UP000801492">
    <property type="component" value="Unassembled WGS sequence"/>
</dbReference>
<dbReference type="EMBL" id="VTPC01001137">
    <property type="protein sequence ID" value="KAF2902942.1"/>
    <property type="molecule type" value="Genomic_DNA"/>
</dbReference>
<sequence length="162" mass="18598">MGFTALYNDDPDFALKAKIVLPLAFVTVNNLDEYVDELANELPPELQPVLGWFENTYFGRPNRLGRGRRPSLFPPTRILYEVMFGTPQQNALLDASLDNYIVNKIETEEHLENHLILLKQSLEKANAICEKTDSVIFEAELENDTQDNEKEKRLMIENGEIE</sequence>
<name>A0A8K0DG59_IGNLU</name>
<dbReference type="AlphaFoldDB" id="A0A8K0DG59"/>
<evidence type="ECO:0000313" key="2">
    <source>
        <dbReference type="Proteomes" id="UP000801492"/>
    </source>
</evidence>
<reference evidence="1" key="1">
    <citation type="submission" date="2019-08" db="EMBL/GenBank/DDBJ databases">
        <title>The genome of the North American firefly Photinus pyralis.</title>
        <authorList>
            <consortium name="Photinus pyralis genome working group"/>
            <person name="Fallon T.R."/>
            <person name="Sander Lower S.E."/>
            <person name="Weng J.-K."/>
        </authorList>
    </citation>
    <scope>NUCLEOTIDE SEQUENCE</scope>
    <source>
        <strain evidence="1">TRF0915ILg1</strain>
        <tissue evidence="1">Whole body</tissue>
    </source>
</reference>
<evidence type="ECO:0000313" key="1">
    <source>
        <dbReference type="EMBL" id="KAF2902942.1"/>
    </source>
</evidence>
<dbReference type="OrthoDB" id="10062872at2759"/>
<gene>
    <name evidence="1" type="ORF">ILUMI_03242</name>
</gene>
<keyword evidence="2" id="KW-1185">Reference proteome</keyword>
<protein>
    <submittedName>
        <fullName evidence="1">Uncharacterized protein</fullName>
    </submittedName>
</protein>
<proteinExistence type="predicted"/>
<organism evidence="1 2">
    <name type="scientific">Ignelater luminosus</name>
    <name type="common">Cucubano</name>
    <name type="synonym">Pyrophorus luminosus</name>
    <dbReference type="NCBI Taxonomy" id="2038154"/>
    <lineage>
        <taxon>Eukaryota</taxon>
        <taxon>Metazoa</taxon>
        <taxon>Ecdysozoa</taxon>
        <taxon>Arthropoda</taxon>
        <taxon>Hexapoda</taxon>
        <taxon>Insecta</taxon>
        <taxon>Pterygota</taxon>
        <taxon>Neoptera</taxon>
        <taxon>Endopterygota</taxon>
        <taxon>Coleoptera</taxon>
        <taxon>Polyphaga</taxon>
        <taxon>Elateriformia</taxon>
        <taxon>Elateroidea</taxon>
        <taxon>Elateridae</taxon>
        <taxon>Agrypninae</taxon>
        <taxon>Pyrophorini</taxon>
        <taxon>Ignelater</taxon>
    </lineage>
</organism>